<reference evidence="1 2" key="1">
    <citation type="submission" date="2024-04" db="EMBL/GenBank/DDBJ databases">
        <authorList>
            <person name="Waldvogel A.-M."/>
            <person name="Schoenle A."/>
        </authorList>
    </citation>
    <scope>NUCLEOTIDE SEQUENCE [LARGE SCALE GENOMIC DNA]</scope>
</reference>
<dbReference type="Proteomes" id="UP001497482">
    <property type="component" value="Chromosome 5"/>
</dbReference>
<name>A0AAV2M0L0_KNICA</name>
<accession>A0AAV2M0L0</accession>
<dbReference type="EMBL" id="OZ035827">
    <property type="protein sequence ID" value="CAL1606826.1"/>
    <property type="molecule type" value="Genomic_DNA"/>
</dbReference>
<keyword evidence="2" id="KW-1185">Reference proteome</keyword>
<organism evidence="1 2">
    <name type="scientific">Knipowitschia caucasica</name>
    <name type="common">Caucasian dwarf goby</name>
    <name type="synonym">Pomatoschistus caucasicus</name>
    <dbReference type="NCBI Taxonomy" id="637954"/>
    <lineage>
        <taxon>Eukaryota</taxon>
        <taxon>Metazoa</taxon>
        <taxon>Chordata</taxon>
        <taxon>Craniata</taxon>
        <taxon>Vertebrata</taxon>
        <taxon>Euteleostomi</taxon>
        <taxon>Actinopterygii</taxon>
        <taxon>Neopterygii</taxon>
        <taxon>Teleostei</taxon>
        <taxon>Neoteleostei</taxon>
        <taxon>Acanthomorphata</taxon>
        <taxon>Gobiaria</taxon>
        <taxon>Gobiiformes</taxon>
        <taxon>Gobioidei</taxon>
        <taxon>Gobiidae</taxon>
        <taxon>Gobiinae</taxon>
        <taxon>Knipowitschia</taxon>
    </lineage>
</organism>
<protein>
    <submittedName>
        <fullName evidence="1">Uncharacterized protein</fullName>
    </submittedName>
</protein>
<evidence type="ECO:0000313" key="2">
    <source>
        <dbReference type="Proteomes" id="UP001497482"/>
    </source>
</evidence>
<dbReference type="AlphaFoldDB" id="A0AAV2M0L0"/>
<sequence>MDTTTAADLRSSHCPLCLRWHHTYLQARVILKLLKQFLSSPSAPPPRPLPHGLSPTASPVLSAGFVLYTLFPVRPLEI</sequence>
<gene>
    <name evidence="1" type="ORF">KC01_LOCUS33940</name>
</gene>
<evidence type="ECO:0000313" key="1">
    <source>
        <dbReference type="EMBL" id="CAL1606826.1"/>
    </source>
</evidence>
<proteinExistence type="predicted"/>